<accession>A0A6L6ISV8</accession>
<comment type="caution">
    <text evidence="1">The sequence shown here is derived from an EMBL/GenBank/DDBJ whole genome shotgun (WGS) entry which is preliminary data.</text>
</comment>
<evidence type="ECO:0000313" key="1">
    <source>
        <dbReference type="EMBL" id="MTH62688.1"/>
    </source>
</evidence>
<protein>
    <submittedName>
        <fullName evidence="1">Uncharacterized protein</fullName>
    </submittedName>
</protein>
<keyword evidence="2" id="KW-1185">Reference proteome</keyword>
<sequence length="138" mass="15176">MLASPAAAQTYAPAPAGQQPRVMMCELTDQSGTGWVPDFLMVTRQIAGLHTGRIEVYDPILQQLVRRPVQAVITADTRDSRSYGWALAGVRNQSGQFAQRLDYRLTVRKSDGTAQMVVTAQGYDNQMRGQGRCMSPSE</sequence>
<organism evidence="1 2">
    <name type="scientific">Paracoccus shanxieyensis</name>
    <dbReference type="NCBI Taxonomy" id="2675752"/>
    <lineage>
        <taxon>Bacteria</taxon>
        <taxon>Pseudomonadati</taxon>
        <taxon>Pseudomonadota</taxon>
        <taxon>Alphaproteobacteria</taxon>
        <taxon>Rhodobacterales</taxon>
        <taxon>Paracoccaceae</taxon>
        <taxon>Paracoccus</taxon>
    </lineage>
</organism>
<dbReference type="AlphaFoldDB" id="A0A6L6ISV8"/>
<gene>
    <name evidence="1" type="ORF">GL284_00220</name>
</gene>
<dbReference type="EMBL" id="WMII01000001">
    <property type="protein sequence ID" value="MTH62688.1"/>
    <property type="molecule type" value="Genomic_DNA"/>
</dbReference>
<reference evidence="1 2" key="1">
    <citation type="submission" date="2019-11" db="EMBL/GenBank/DDBJ databases">
        <authorList>
            <person name="Dong K."/>
        </authorList>
    </citation>
    <scope>NUCLEOTIDE SEQUENCE [LARGE SCALE GENOMIC DNA]</scope>
    <source>
        <strain evidence="1 2">DK608</strain>
    </source>
</reference>
<dbReference type="Proteomes" id="UP000478740">
    <property type="component" value="Unassembled WGS sequence"/>
</dbReference>
<name>A0A6L6ISV8_9RHOB</name>
<evidence type="ECO:0000313" key="2">
    <source>
        <dbReference type="Proteomes" id="UP000478740"/>
    </source>
</evidence>
<proteinExistence type="predicted"/>